<dbReference type="HOGENOM" id="CLU_2501521_0_0_1"/>
<accession>J3NCW3</accession>
<dbReference type="Proteomes" id="UP000006038">
    <property type="component" value="Chromosome 12"/>
</dbReference>
<dbReference type="AlphaFoldDB" id="J3NCW3"/>
<evidence type="ECO:0000313" key="2">
    <source>
        <dbReference type="Proteomes" id="UP000006038"/>
    </source>
</evidence>
<reference evidence="1" key="1">
    <citation type="journal article" date="2013" name="Nat. Commun.">
        <title>Whole-genome sequencing of Oryza brachyantha reveals mechanisms underlying Oryza genome evolution.</title>
        <authorList>
            <person name="Chen J."/>
            <person name="Huang Q."/>
            <person name="Gao D."/>
            <person name="Wang J."/>
            <person name="Lang Y."/>
            <person name="Liu T."/>
            <person name="Li B."/>
            <person name="Bai Z."/>
            <person name="Luis Goicoechea J."/>
            <person name="Liang C."/>
            <person name="Chen C."/>
            <person name="Zhang W."/>
            <person name="Sun S."/>
            <person name="Liao Y."/>
            <person name="Zhang X."/>
            <person name="Yang L."/>
            <person name="Song C."/>
            <person name="Wang M."/>
            <person name="Shi J."/>
            <person name="Liu G."/>
            <person name="Liu J."/>
            <person name="Zhou H."/>
            <person name="Zhou W."/>
            <person name="Yu Q."/>
            <person name="An N."/>
            <person name="Chen Y."/>
            <person name="Cai Q."/>
            <person name="Wang B."/>
            <person name="Liu B."/>
            <person name="Min J."/>
            <person name="Huang Y."/>
            <person name="Wu H."/>
            <person name="Li Z."/>
            <person name="Zhang Y."/>
            <person name="Yin Y."/>
            <person name="Song W."/>
            <person name="Jiang J."/>
            <person name="Jackson S.A."/>
            <person name="Wing R.A."/>
            <person name="Wang J."/>
            <person name="Chen M."/>
        </authorList>
    </citation>
    <scope>NUCLEOTIDE SEQUENCE [LARGE SCALE GENOMIC DNA]</scope>
    <source>
        <strain evidence="1">cv. IRGC 101232</strain>
    </source>
</reference>
<sequence length="86" mass="9560">MTQNSCSPKCVDVAIIWYYCILSVTNPSNEELATMCLLCVEFICPGLSILTARKFVEPEIVVAHGEEENGRYQKAHGLISDVPALW</sequence>
<dbReference type="EnsemblPlants" id="OB12G18210.1">
    <property type="protein sequence ID" value="OB12G18210.1"/>
    <property type="gene ID" value="OB12G18210"/>
</dbReference>
<evidence type="ECO:0000313" key="1">
    <source>
        <dbReference type="EnsemblPlants" id="OB12G18210.1"/>
    </source>
</evidence>
<reference evidence="1" key="2">
    <citation type="submission" date="2013-04" db="UniProtKB">
        <authorList>
            <consortium name="EnsemblPlants"/>
        </authorList>
    </citation>
    <scope>IDENTIFICATION</scope>
</reference>
<organism evidence="1">
    <name type="scientific">Oryza brachyantha</name>
    <name type="common">malo sina</name>
    <dbReference type="NCBI Taxonomy" id="4533"/>
    <lineage>
        <taxon>Eukaryota</taxon>
        <taxon>Viridiplantae</taxon>
        <taxon>Streptophyta</taxon>
        <taxon>Embryophyta</taxon>
        <taxon>Tracheophyta</taxon>
        <taxon>Spermatophyta</taxon>
        <taxon>Magnoliopsida</taxon>
        <taxon>Liliopsida</taxon>
        <taxon>Poales</taxon>
        <taxon>Poaceae</taxon>
        <taxon>BOP clade</taxon>
        <taxon>Oryzoideae</taxon>
        <taxon>Oryzeae</taxon>
        <taxon>Oryzinae</taxon>
        <taxon>Oryza</taxon>
    </lineage>
</organism>
<dbReference type="Gramene" id="OB12G18210.1">
    <property type="protein sequence ID" value="OB12G18210.1"/>
    <property type="gene ID" value="OB12G18210"/>
</dbReference>
<name>J3NCW3_ORYBR</name>
<keyword evidence="2" id="KW-1185">Reference proteome</keyword>
<proteinExistence type="predicted"/>
<protein>
    <submittedName>
        <fullName evidence="1">Uncharacterized protein</fullName>
    </submittedName>
</protein>